<keyword evidence="6 10" id="KW-0648">Protein biosynthesis</keyword>
<feature type="short sequence motif" description="'KMSKS' region" evidence="10">
    <location>
        <begin position="600"/>
        <end position="604"/>
    </location>
</feature>
<feature type="binding site" evidence="10">
    <location>
        <position position="931"/>
    </location>
    <ligand>
        <name>Zn(2+)</name>
        <dbReference type="ChEBI" id="CHEBI:29105"/>
    </ligand>
</feature>
<keyword evidence="7 10" id="KW-0030">Aminoacyl-tRNA synthetase</keyword>
<keyword evidence="15" id="KW-1185">Reference proteome</keyword>
<sequence>MSAPDTAKNYKNTVLLPKTDFPMKADLVAREPQRLAQWQEGKLYERIQAQTKGRPTFILHDGPPFANGDVHMGTALNKILKDLIVKSKTMAGFHTPFVPGWDCHGLPIEFKVVKSAAGLTPVEVRQRSEAEARKYIDIQRNSFKRLGVFGDWENPYLTLNPEYESGILRTFGKAVEQKLVYRMKRPVLWSYGAQTALAEAEVEYKEKTSPAVYVKFALVNPPPGCDGASLVIWTTTPWTLPANLAIALHPTFDYVSGTFTHESGRVEKLVIAKSRVEAFGTATGFKLNTEHANEELKGTALNGCEAQHPFLPRTSKVINTLFVTDDTGTGAVHIAPGHGADDYQAGREHGLEILSPVDADGKYTAECGLPDFVGKHVFQSNEGIIALLEEKGAILGNEKYVHQYPHCWRSKTPIIFRAVEQFFIKIDDIRAKALYEIDKVQWLPAWGRNRIYGTVESRPDWCISRQRTWGVPLPVFYSATGEIIMDPEVISKVAVVIALHGSNLWFEKDDAWWAEEVGLPAGTKRGNDTLDVWIDSGCSHVSVLDQHPELHAPADLYIEATDQHRGWFQSSLMMSVIARGHAPYKAVITHGFVVDTSGKKISKSDQGNAGKNAKPMTADHYYNTYGADMVRLWVASVDYQNEVPFSEDLFKQNSENYRRIRNTLRVLLGNLSGENTAASSAAPAYTLVDRWILERLHVVTKECVDAYAHYDFRKVFSVINSFITGDLSSLYIDITKDRMYCDAAASPRRIATQAAIREITETLCRLLAPILAFTADEAWEHLGHKDSVHLQSFPQPNPAFPGSDATLAVNELLKVRGVIQQAIEKARQEKKIGSNLEATVALTLPAEGFDHPVFSDPATLHEFLILSDLQITRRTQPSIPSDSSQSSDLQLVSEIITEPTAIVQESPHHKCERCWKHLPDVGTHAEHPTLCGRCVEAVG</sequence>
<dbReference type="PANTHER" id="PTHR42765:SF1">
    <property type="entry name" value="ISOLEUCINE--TRNA LIGASE, MITOCHONDRIAL"/>
    <property type="match status" value="1"/>
</dbReference>
<dbReference type="SUPFAM" id="SSF52374">
    <property type="entry name" value="Nucleotidylyl transferase"/>
    <property type="match status" value="1"/>
</dbReference>
<evidence type="ECO:0000313" key="14">
    <source>
        <dbReference type="EMBL" id="MBB5031073.1"/>
    </source>
</evidence>
<dbReference type="GO" id="GO:0008270">
    <property type="term" value="F:zinc ion binding"/>
    <property type="evidence" value="ECO:0007669"/>
    <property type="project" value="UniProtKB-UniRule"/>
</dbReference>
<evidence type="ECO:0000259" key="12">
    <source>
        <dbReference type="Pfam" id="PF06827"/>
    </source>
</evidence>
<dbReference type="NCBIfam" id="TIGR00392">
    <property type="entry name" value="ileS"/>
    <property type="match status" value="1"/>
</dbReference>
<evidence type="ECO:0000256" key="7">
    <source>
        <dbReference type="ARBA" id="ARBA00023146"/>
    </source>
</evidence>
<comment type="cofactor">
    <cofactor evidence="10">
        <name>Zn(2+)</name>
        <dbReference type="ChEBI" id="CHEBI:29105"/>
    </cofactor>
    <text evidence="10">Binds 1 zinc ion per subunit.</text>
</comment>
<evidence type="ECO:0000256" key="9">
    <source>
        <dbReference type="ARBA" id="ARBA00048359"/>
    </source>
</evidence>
<protein>
    <recommendedName>
        <fullName evidence="10">Isoleucine--tRNA ligase</fullName>
        <ecNumber evidence="10">6.1.1.5</ecNumber>
    </recommendedName>
    <alternativeName>
        <fullName evidence="10">Isoleucyl-tRNA synthetase</fullName>
        <shortName evidence="10">IleRS</shortName>
    </alternativeName>
</protein>
<dbReference type="InterPro" id="IPR002301">
    <property type="entry name" value="Ile-tRNA-ligase"/>
</dbReference>
<dbReference type="GO" id="GO:0000049">
    <property type="term" value="F:tRNA binding"/>
    <property type="evidence" value="ECO:0007669"/>
    <property type="project" value="InterPro"/>
</dbReference>
<evidence type="ECO:0000256" key="4">
    <source>
        <dbReference type="ARBA" id="ARBA00022741"/>
    </source>
</evidence>
<dbReference type="Pfam" id="PF08264">
    <property type="entry name" value="Anticodon_1"/>
    <property type="match status" value="1"/>
</dbReference>
<dbReference type="InterPro" id="IPR014729">
    <property type="entry name" value="Rossmann-like_a/b/a_fold"/>
</dbReference>
<dbReference type="Pfam" id="PF06827">
    <property type="entry name" value="zf-FPG_IleRS"/>
    <property type="match status" value="1"/>
</dbReference>
<feature type="domain" description="Aminoacyl-tRNA synthetase class Ia" evidence="11">
    <location>
        <begin position="34"/>
        <end position="644"/>
    </location>
</feature>
<dbReference type="SUPFAM" id="SSF50677">
    <property type="entry name" value="ValRS/IleRS/LeuRS editing domain"/>
    <property type="match status" value="1"/>
</dbReference>
<evidence type="ECO:0000259" key="11">
    <source>
        <dbReference type="Pfam" id="PF00133"/>
    </source>
</evidence>
<dbReference type="Pfam" id="PF00133">
    <property type="entry name" value="tRNA-synt_1"/>
    <property type="match status" value="1"/>
</dbReference>
<dbReference type="EC" id="6.1.1.5" evidence="10"/>
<comment type="subunit">
    <text evidence="10">Monomer.</text>
</comment>
<dbReference type="InterPro" id="IPR009080">
    <property type="entry name" value="tRNAsynth_Ia_anticodon-bd"/>
</dbReference>
<dbReference type="InterPro" id="IPR013155">
    <property type="entry name" value="M/V/L/I-tRNA-synth_anticd-bd"/>
</dbReference>
<evidence type="ECO:0000259" key="13">
    <source>
        <dbReference type="Pfam" id="PF08264"/>
    </source>
</evidence>
<dbReference type="InterPro" id="IPR002300">
    <property type="entry name" value="aa-tRNA-synth_Ia"/>
</dbReference>
<keyword evidence="2 10" id="KW-0963">Cytoplasm</keyword>
<dbReference type="Gene3D" id="3.40.50.620">
    <property type="entry name" value="HUPs"/>
    <property type="match status" value="2"/>
</dbReference>
<reference evidence="14 15" key="1">
    <citation type="submission" date="2020-08" db="EMBL/GenBank/DDBJ databases">
        <title>Genomic Encyclopedia of Type Strains, Phase IV (KMG-IV): sequencing the most valuable type-strain genomes for metagenomic binning, comparative biology and taxonomic classification.</title>
        <authorList>
            <person name="Goeker M."/>
        </authorList>
    </citation>
    <scope>NUCLEOTIDE SEQUENCE [LARGE SCALE GENOMIC DNA]</scope>
    <source>
        <strain evidence="14 15">DSM 12252</strain>
    </source>
</reference>
<dbReference type="FunFam" id="3.40.50.620:FF:000092">
    <property type="entry name" value="Isoleucine--tRNA ligase"/>
    <property type="match status" value="1"/>
</dbReference>
<feature type="binding site" evidence="10">
    <location>
        <position position="914"/>
    </location>
    <ligand>
        <name>Zn(2+)</name>
        <dbReference type="ChEBI" id="CHEBI:29105"/>
    </ligand>
</feature>
<accession>A0A7W7Y7J3</accession>
<dbReference type="GO" id="GO:0006428">
    <property type="term" value="P:isoleucyl-tRNA aminoacylation"/>
    <property type="evidence" value="ECO:0007669"/>
    <property type="project" value="UniProtKB-UniRule"/>
</dbReference>
<evidence type="ECO:0000256" key="8">
    <source>
        <dbReference type="ARBA" id="ARBA00025217"/>
    </source>
</evidence>
<dbReference type="PROSITE" id="PS00178">
    <property type="entry name" value="AA_TRNA_LIGASE_I"/>
    <property type="match status" value="1"/>
</dbReference>
<dbReference type="InterPro" id="IPR033708">
    <property type="entry name" value="Anticodon_Ile_BEm"/>
</dbReference>
<feature type="short sequence motif" description="'HIGH' region" evidence="10">
    <location>
        <begin position="64"/>
        <end position="74"/>
    </location>
</feature>
<keyword evidence="4 10" id="KW-0547">Nucleotide-binding</keyword>
<comment type="function">
    <text evidence="8 10">Catalyzes the attachment of isoleucine to tRNA(Ile). As IleRS can inadvertently accommodate and process structurally similar amino acids such as valine, to avoid such errors it has two additional distinct tRNA(Ile)-dependent editing activities. One activity is designated as 'pretransfer' editing and involves the hydrolysis of activated Val-AMP. The other activity is designated 'posttransfer' editing and involves deacylation of mischarged Val-tRNA(Ile).</text>
</comment>
<dbReference type="GO" id="GO:0005524">
    <property type="term" value="F:ATP binding"/>
    <property type="evidence" value="ECO:0007669"/>
    <property type="project" value="UniProtKB-UniRule"/>
</dbReference>
<dbReference type="Gene3D" id="1.10.730.20">
    <property type="match status" value="1"/>
</dbReference>
<evidence type="ECO:0000256" key="10">
    <source>
        <dbReference type="HAMAP-Rule" id="MF_02002"/>
    </source>
</evidence>
<dbReference type="EMBL" id="JACHIG010000001">
    <property type="protein sequence ID" value="MBB5031073.1"/>
    <property type="molecule type" value="Genomic_DNA"/>
</dbReference>
<dbReference type="InterPro" id="IPR009008">
    <property type="entry name" value="Val/Leu/Ile-tRNA-synth_edit"/>
</dbReference>
<feature type="binding site" evidence="10">
    <location>
        <position position="559"/>
    </location>
    <ligand>
        <name>L-isoleucyl-5'-AMP</name>
        <dbReference type="ChEBI" id="CHEBI:178002"/>
    </ligand>
</feature>
<dbReference type="InterPro" id="IPR050081">
    <property type="entry name" value="Ile-tRNA_ligase"/>
</dbReference>
<evidence type="ECO:0000256" key="1">
    <source>
        <dbReference type="ARBA" id="ARBA00006887"/>
    </source>
</evidence>
<organism evidence="14 15">
    <name type="scientific">Prosthecobacter vanneervenii</name>
    <dbReference type="NCBI Taxonomy" id="48466"/>
    <lineage>
        <taxon>Bacteria</taxon>
        <taxon>Pseudomonadati</taxon>
        <taxon>Verrucomicrobiota</taxon>
        <taxon>Verrucomicrobiia</taxon>
        <taxon>Verrucomicrobiales</taxon>
        <taxon>Verrucomicrobiaceae</taxon>
        <taxon>Prosthecobacter</taxon>
    </lineage>
</organism>
<comment type="subcellular location">
    <subcellularLocation>
        <location evidence="10">Cytoplasm</location>
    </subcellularLocation>
</comment>
<dbReference type="InterPro" id="IPR010663">
    <property type="entry name" value="Znf_FPG/IleRS"/>
</dbReference>
<name>A0A7W7Y7J3_9BACT</name>
<gene>
    <name evidence="10" type="primary">ileS</name>
    <name evidence="14" type="ORF">HNQ65_000627</name>
</gene>
<keyword evidence="10" id="KW-0862">Zinc</keyword>
<keyword evidence="3 10" id="KW-0436">Ligase</keyword>
<dbReference type="Gene3D" id="1.10.10.830">
    <property type="entry name" value="Ile-tRNA synthetase CP2 domain-like"/>
    <property type="match status" value="1"/>
</dbReference>
<proteinExistence type="inferred from homology"/>
<keyword evidence="5 10" id="KW-0067">ATP-binding</keyword>
<feature type="binding site" evidence="10">
    <location>
        <position position="911"/>
    </location>
    <ligand>
        <name>Zn(2+)</name>
        <dbReference type="ChEBI" id="CHEBI:29105"/>
    </ligand>
</feature>
<comment type="domain">
    <text evidence="10">IleRS has two distinct active sites: one for aminoacylation and one for editing. The misactivated valine is translocated from the active site to the editing site, which sterically excludes the correctly activated isoleucine. The single editing site contains two valyl binding pockets, one specific for each substrate (Val-AMP or Val-tRNA(Ile)).</text>
</comment>
<dbReference type="InterPro" id="IPR001412">
    <property type="entry name" value="aa-tRNA-synth_I_CS"/>
</dbReference>
<dbReference type="GO" id="GO:0005829">
    <property type="term" value="C:cytosol"/>
    <property type="evidence" value="ECO:0007669"/>
    <property type="project" value="TreeGrafter"/>
</dbReference>
<evidence type="ECO:0000256" key="6">
    <source>
        <dbReference type="ARBA" id="ARBA00022917"/>
    </source>
</evidence>
<dbReference type="GO" id="GO:0002161">
    <property type="term" value="F:aminoacyl-tRNA deacylase activity"/>
    <property type="evidence" value="ECO:0007669"/>
    <property type="project" value="InterPro"/>
</dbReference>
<comment type="caution">
    <text evidence="14">The sequence shown here is derived from an EMBL/GenBank/DDBJ whole genome shotgun (WGS) entry which is preliminary data.</text>
</comment>
<keyword evidence="10" id="KW-0479">Metal-binding</keyword>
<evidence type="ECO:0000256" key="5">
    <source>
        <dbReference type="ARBA" id="ARBA00022840"/>
    </source>
</evidence>
<dbReference type="SUPFAM" id="SSF47323">
    <property type="entry name" value="Anticodon-binding domain of a subclass of class I aminoacyl-tRNA synthetases"/>
    <property type="match status" value="1"/>
</dbReference>
<dbReference type="Gene3D" id="3.90.740.10">
    <property type="entry name" value="Valyl/Leucyl/Isoleucyl-tRNA synthetase, editing domain"/>
    <property type="match status" value="1"/>
</dbReference>
<dbReference type="InterPro" id="IPR023585">
    <property type="entry name" value="Ile-tRNA-ligase_type1"/>
</dbReference>
<dbReference type="CDD" id="cd07960">
    <property type="entry name" value="Anticodon_Ia_Ile_BEm"/>
    <property type="match status" value="1"/>
</dbReference>
<dbReference type="AlphaFoldDB" id="A0A7W7Y7J3"/>
<dbReference type="Proteomes" id="UP000590740">
    <property type="component" value="Unassembled WGS sequence"/>
</dbReference>
<feature type="binding site" evidence="10">
    <location>
        <position position="934"/>
    </location>
    <ligand>
        <name>Zn(2+)</name>
        <dbReference type="ChEBI" id="CHEBI:29105"/>
    </ligand>
</feature>
<comment type="similarity">
    <text evidence="1 10">Belongs to the class-I aminoacyl-tRNA synthetase family. IleS type 1 subfamily.</text>
</comment>
<evidence type="ECO:0000256" key="3">
    <source>
        <dbReference type="ARBA" id="ARBA00022598"/>
    </source>
</evidence>
<dbReference type="PRINTS" id="PR00984">
    <property type="entry name" value="TRNASYNTHILE"/>
</dbReference>
<feature type="binding site" evidence="10">
    <location>
        <position position="603"/>
    </location>
    <ligand>
        <name>ATP</name>
        <dbReference type="ChEBI" id="CHEBI:30616"/>
    </ligand>
</feature>
<dbReference type="RefSeq" id="WP_184338015.1">
    <property type="nucleotide sequence ID" value="NZ_JACHIG010000001.1"/>
</dbReference>
<evidence type="ECO:0000313" key="15">
    <source>
        <dbReference type="Proteomes" id="UP000590740"/>
    </source>
</evidence>
<feature type="domain" description="Zinc finger FPG/IleRS-type" evidence="12">
    <location>
        <begin position="910"/>
        <end position="936"/>
    </location>
</feature>
<dbReference type="HAMAP" id="MF_02002">
    <property type="entry name" value="Ile_tRNA_synth_type1"/>
    <property type="match status" value="1"/>
</dbReference>
<dbReference type="GO" id="GO:0004822">
    <property type="term" value="F:isoleucine-tRNA ligase activity"/>
    <property type="evidence" value="ECO:0007669"/>
    <property type="project" value="UniProtKB-UniRule"/>
</dbReference>
<evidence type="ECO:0000256" key="2">
    <source>
        <dbReference type="ARBA" id="ARBA00022490"/>
    </source>
</evidence>
<dbReference type="PANTHER" id="PTHR42765">
    <property type="entry name" value="SOLEUCYL-TRNA SYNTHETASE"/>
    <property type="match status" value="1"/>
</dbReference>
<comment type="catalytic activity">
    <reaction evidence="9 10">
        <text>tRNA(Ile) + L-isoleucine + ATP = L-isoleucyl-tRNA(Ile) + AMP + diphosphate</text>
        <dbReference type="Rhea" id="RHEA:11060"/>
        <dbReference type="Rhea" id="RHEA-COMP:9666"/>
        <dbReference type="Rhea" id="RHEA-COMP:9695"/>
        <dbReference type="ChEBI" id="CHEBI:30616"/>
        <dbReference type="ChEBI" id="CHEBI:33019"/>
        <dbReference type="ChEBI" id="CHEBI:58045"/>
        <dbReference type="ChEBI" id="CHEBI:78442"/>
        <dbReference type="ChEBI" id="CHEBI:78528"/>
        <dbReference type="ChEBI" id="CHEBI:456215"/>
        <dbReference type="EC" id="6.1.1.5"/>
    </reaction>
</comment>
<feature type="domain" description="Methionyl/Valyl/Leucyl/Isoleucyl-tRNA synthetase anticodon-binding" evidence="13">
    <location>
        <begin position="689"/>
        <end position="841"/>
    </location>
</feature>